<dbReference type="InterPro" id="IPR029056">
    <property type="entry name" value="Ribokinase-like"/>
</dbReference>
<evidence type="ECO:0000313" key="6">
    <source>
        <dbReference type="Proteomes" id="UP001595453"/>
    </source>
</evidence>
<dbReference type="EMBL" id="JBHRSD010000014">
    <property type="protein sequence ID" value="MFC3032691.1"/>
    <property type="molecule type" value="Genomic_DNA"/>
</dbReference>
<dbReference type="SUPFAM" id="SSF53613">
    <property type="entry name" value="Ribokinase-like"/>
    <property type="match status" value="1"/>
</dbReference>
<dbReference type="GO" id="GO:0016301">
    <property type="term" value="F:kinase activity"/>
    <property type="evidence" value="ECO:0007669"/>
    <property type="project" value="UniProtKB-KW"/>
</dbReference>
<dbReference type="PANTHER" id="PTHR43085:SF15">
    <property type="entry name" value="2-DEHYDRO-3-DEOXYGLUCONOKINASE"/>
    <property type="match status" value="1"/>
</dbReference>
<comment type="similarity">
    <text evidence="1">Belongs to the carbohydrate kinase PfkB family.</text>
</comment>
<sequence>MTNWVFFGEAMQELNPAQQLRFGGDTYNSAVYFKRLCGTQCEVQYATAVGSDALSAAALQQWQAEGLGVTYLAIDSKRTLGRYGITLSEGGERTFHYDRSNSAARAYFQTPLAAKLQAAIANREVDNLYFSGISLAILSPADRAQLLTLAVLQKRLGGRVIFDSNYRAKLWQAALNNEDDNAAESNVESTLESAAQVAAKWYHTLYQLADVLLITNDDHSAVFGDSDEAAMVAFYRSYPQAEVVIKQGTQDTLVLTAAQLQRFAVAAISKPVDTTAAGDAFAAGYLAARNQGQSIATAVTIAQQLAGQVIMAPGAIVETSVALEEYSHV</sequence>
<evidence type="ECO:0000256" key="3">
    <source>
        <dbReference type="ARBA" id="ARBA00022777"/>
    </source>
</evidence>
<evidence type="ECO:0000313" key="5">
    <source>
        <dbReference type="EMBL" id="MFC3032691.1"/>
    </source>
</evidence>
<gene>
    <name evidence="5" type="ORF">ACFOEE_09175</name>
</gene>
<dbReference type="Proteomes" id="UP001595453">
    <property type="component" value="Unassembled WGS sequence"/>
</dbReference>
<evidence type="ECO:0000259" key="4">
    <source>
        <dbReference type="Pfam" id="PF00294"/>
    </source>
</evidence>
<dbReference type="CDD" id="cd01166">
    <property type="entry name" value="KdgK"/>
    <property type="match status" value="1"/>
</dbReference>
<dbReference type="PANTHER" id="PTHR43085">
    <property type="entry name" value="HEXOKINASE FAMILY MEMBER"/>
    <property type="match status" value="1"/>
</dbReference>
<dbReference type="RefSeq" id="WP_377123441.1">
    <property type="nucleotide sequence ID" value="NZ_JBHRSD010000014.1"/>
</dbReference>
<name>A0ABV7CJE7_9GAMM</name>
<proteinExistence type="inferred from homology"/>
<dbReference type="InterPro" id="IPR050306">
    <property type="entry name" value="PfkB_Carbo_kinase"/>
</dbReference>
<accession>A0ABV7CJE7</accession>
<dbReference type="PROSITE" id="PS00584">
    <property type="entry name" value="PFKB_KINASES_2"/>
    <property type="match status" value="1"/>
</dbReference>
<dbReference type="InterPro" id="IPR002173">
    <property type="entry name" value="Carboh/pur_kinase_PfkB_CS"/>
</dbReference>
<evidence type="ECO:0000256" key="1">
    <source>
        <dbReference type="ARBA" id="ARBA00010688"/>
    </source>
</evidence>
<evidence type="ECO:0000256" key="2">
    <source>
        <dbReference type="ARBA" id="ARBA00022679"/>
    </source>
</evidence>
<dbReference type="Gene3D" id="3.40.1190.20">
    <property type="match status" value="1"/>
</dbReference>
<feature type="domain" description="Carbohydrate kinase PfkB" evidence="4">
    <location>
        <begin position="196"/>
        <end position="317"/>
    </location>
</feature>
<dbReference type="InterPro" id="IPR011611">
    <property type="entry name" value="PfkB_dom"/>
</dbReference>
<keyword evidence="2" id="KW-0808">Transferase</keyword>
<protein>
    <submittedName>
        <fullName evidence="5">Sugar kinase</fullName>
    </submittedName>
</protein>
<organism evidence="5 6">
    <name type="scientific">Pseudoalteromonas fenneropenaei</name>
    <dbReference type="NCBI Taxonomy" id="1737459"/>
    <lineage>
        <taxon>Bacteria</taxon>
        <taxon>Pseudomonadati</taxon>
        <taxon>Pseudomonadota</taxon>
        <taxon>Gammaproteobacteria</taxon>
        <taxon>Alteromonadales</taxon>
        <taxon>Pseudoalteromonadaceae</taxon>
        <taxon>Pseudoalteromonas</taxon>
    </lineage>
</organism>
<keyword evidence="3 5" id="KW-0418">Kinase</keyword>
<comment type="caution">
    <text evidence="5">The sequence shown here is derived from an EMBL/GenBank/DDBJ whole genome shotgun (WGS) entry which is preliminary data.</text>
</comment>
<reference evidence="6" key="1">
    <citation type="journal article" date="2019" name="Int. J. Syst. Evol. Microbiol.">
        <title>The Global Catalogue of Microorganisms (GCM) 10K type strain sequencing project: providing services to taxonomists for standard genome sequencing and annotation.</title>
        <authorList>
            <consortium name="The Broad Institute Genomics Platform"/>
            <consortium name="The Broad Institute Genome Sequencing Center for Infectious Disease"/>
            <person name="Wu L."/>
            <person name="Ma J."/>
        </authorList>
    </citation>
    <scope>NUCLEOTIDE SEQUENCE [LARGE SCALE GENOMIC DNA]</scope>
    <source>
        <strain evidence="6">KCTC 42730</strain>
    </source>
</reference>
<dbReference type="Pfam" id="PF00294">
    <property type="entry name" value="PfkB"/>
    <property type="match status" value="2"/>
</dbReference>
<feature type="domain" description="Carbohydrate kinase PfkB" evidence="4">
    <location>
        <begin position="14"/>
        <end position="173"/>
    </location>
</feature>
<keyword evidence="6" id="KW-1185">Reference proteome</keyword>